<organism evidence="2 3">
    <name type="scientific">Ruminococcus flavefaciens</name>
    <dbReference type="NCBI Taxonomy" id="1265"/>
    <lineage>
        <taxon>Bacteria</taxon>
        <taxon>Bacillati</taxon>
        <taxon>Bacillota</taxon>
        <taxon>Clostridia</taxon>
        <taxon>Eubacteriales</taxon>
        <taxon>Oscillospiraceae</taxon>
        <taxon>Ruminococcus</taxon>
    </lineage>
</organism>
<dbReference type="EMBL" id="FRCT01000006">
    <property type="protein sequence ID" value="SHM56067.1"/>
    <property type="molecule type" value="Genomic_DNA"/>
</dbReference>
<name>A0A1M7JU41_RUMFL</name>
<evidence type="ECO:0000313" key="2">
    <source>
        <dbReference type="EMBL" id="SHM56067.1"/>
    </source>
</evidence>
<evidence type="ECO:0000256" key="1">
    <source>
        <dbReference type="SAM" id="MobiDB-lite"/>
    </source>
</evidence>
<dbReference type="RefSeq" id="WP_072950655.1">
    <property type="nucleotide sequence ID" value="NZ_FRCT01000006.1"/>
</dbReference>
<feature type="region of interest" description="Disordered" evidence="1">
    <location>
        <begin position="31"/>
        <end position="51"/>
    </location>
</feature>
<dbReference type="OrthoDB" id="1820897at2"/>
<evidence type="ECO:0000313" key="3">
    <source>
        <dbReference type="Proteomes" id="UP000184394"/>
    </source>
</evidence>
<dbReference type="PROSITE" id="PS51257">
    <property type="entry name" value="PROKAR_LIPOPROTEIN"/>
    <property type="match status" value="1"/>
</dbReference>
<protein>
    <submittedName>
        <fullName evidence="2">Uncharacterized protein</fullName>
    </submittedName>
</protein>
<sequence length="376" mass="43814">MKKIISGIVAVIAVICMSTGCGNKKEIKETSKTEKTTVSEKESTNEKEADKDVEVKNDFDKSVENAEYGKLIKKFIEAYINDDRKATLEMQAPEGFMDIVYTLWKTEEFEDYSEDEFLSFWQGNLYDNYNEDLKWEKASFKRIVSSEVIQDEELEDEKGYYGCMEWLVKYVNEHGNVNSDTIEEAFYNDDDYIENLKFKETKEVTFEIEVPETGEILRDKVLVSRIKGNEWKISCRFGNMFLANKKDIADDSASKFRKAGNTAIVEMMEMDKFQISDDYYILSSDESKNFNVPSNFDKSEFYRIIREYSYNPDDWKWFLVVNNNIVKYCVVVEKNSSIPVGVSFDKDEDESISGKINDDMSFDEMYDICVKAIDDK</sequence>
<accession>A0A1M7JU41</accession>
<gene>
    <name evidence="2" type="ORF">SAMN04487860_106197</name>
</gene>
<proteinExistence type="predicted"/>
<dbReference type="Proteomes" id="UP000184394">
    <property type="component" value="Unassembled WGS sequence"/>
</dbReference>
<dbReference type="AlphaFoldDB" id="A0A1M7JU41"/>
<reference evidence="2 3" key="1">
    <citation type="submission" date="2016-11" db="EMBL/GenBank/DDBJ databases">
        <authorList>
            <person name="Jaros S."/>
            <person name="Januszkiewicz K."/>
            <person name="Wedrychowicz H."/>
        </authorList>
    </citation>
    <scope>NUCLEOTIDE SEQUENCE [LARGE SCALE GENOMIC DNA]</scope>
    <source>
        <strain evidence="2 3">Y1</strain>
    </source>
</reference>